<dbReference type="SUPFAM" id="SSF49299">
    <property type="entry name" value="PKD domain"/>
    <property type="match status" value="1"/>
</dbReference>
<dbReference type="PANTHER" id="PTHR40469">
    <property type="entry name" value="SECRETED GLYCOSYL HYDROLASE"/>
    <property type="match status" value="1"/>
</dbReference>
<evidence type="ECO:0000256" key="1">
    <source>
        <dbReference type="ARBA" id="ARBA00022729"/>
    </source>
</evidence>
<feature type="domain" description="PKD" evidence="3">
    <location>
        <begin position="710"/>
        <end position="793"/>
    </location>
</feature>
<dbReference type="InterPro" id="IPR011042">
    <property type="entry name" value="6-blade_b-propeller_TolB-like"/>
</dbReference>
<dbReference type="Gene3D" id="2.60.120.260">
    <property type="entry name" value="Galactose-binding domain-like"/>
    <property type="match status" value="1"/>
</dbReference>
<dbReference type="Pfam" id="PF07995">
    <property type="entry name" value="GSDH"/>
    <property type="match status" value="1"/>
</dbReference>
<proteinExistence type="predicted"/>
<keyword evidence="1" id="KW-0732">Signal</keyword>
<dbReference type="InterPro" id="IPR011041">
    <property type="entry name" value="Quinoprot_gluc/sorb_DH_b-prop"/>
</dbReference>
<dbReference type="SMART" id="SM00089">
    <property type="entry name" value="PKD"/>
    <property type="match status" value="1"/>
</dbReference>
<evidence type="ECO:0000313" key="5">
    <source>
        <dbReference type="EMBL" id="RZQ64444.1"/>
    </source>
</evidence>
<dbReference type="InterPro" id="IPR000601">
    <property type="entry name" value="PKD_dom"/>
</dbReference>
<dbReference type="PROSITE" id="PS51175">
    <property type="entry name" value="CBM6"/>
    <property type="match status" value="1"/>
</dbReference>
<keyword evidence="6" id="KW-1185">Reference proteome</keyword>
<sequence length="1419" mass="151249">MSTATLTTPAAVAQDVTPAHVVADVLVFSKTAGYRHDSIGAGVQAIRDLGTEHHFSVTATEDAAAFTDENLAKYDAVVWLSTTGDVLNAEQQAAFERYVKAGGGYAGVHAASDTEYDWPWYGDLVGAYFASHPHIQEADVKVEDHSHPSTADLPDTWKRTDEWYNFRENPRSKVKVLASLDEGSYQPGNGAMGDHPISWCHEKAGGRSWYTGGGHTTESYAEPEFRKHLAGGILYAAKVRNANCSTGDTGEAPPESHFDQITLAQGEESTGEPIALAVLPNRDVLHTARDGRVFYTTSGATTRLAAQLDVYTHDEDGLQGVAVDPNFDTNRWVYLYYAPKLSTPDGDAPQNGTPADFAPFKGHNQLSRFKLKADNTLDLASEQKILQVPAERGICCHAGGEIDFDAQGNLYLSTGDDTNPFSSDGFTPIDERPDRNPVYDGQRTSANTNDLRGKVLRITVADDGTYTVPQGNLFPAGTDKTKPEIYAMGFRNPFRFAIDKKTGWIYLGDYGPDAGAANPARGPGGTVEFNLIKQPGNYGWPYCVGDNVPYIDYDFATGQSGAAFDCAAPKNTSPHNTGLVDLPPVQKAWIPYDGGSLPEFGNGSESPMGGPVYHFDPANPAQTKFPEYFDGKNFAYEWERGWIKEITVGANGERGAIRPFFDSMELVRPMNIEFGPDGSLYVLDYGSSYFGGADDSALYRIDYTKENKTPRVKIAASKTSGQEPLEVRLDPAGTSDPNGDPVTYAWDFEADGVVDSTTAGPVTHTYDKPGQYIAKLSVTDDKGLVGAASVIITAGNTAPTVKLEAPVHGGVFGFGDEVPFKVTVTDPEDGQIDCSKVQVEYVLGHAKHGHPLSRTTGCEGKIKTPADEGHGLDANVFGVINARYTDNGGEGAPALNSKAQATLQPKLKQAEFYTEANGIQVVDHGGASGGKRVGYIENGDWIRIDPVNLAGVTGIGYRVSSGGPGGTIELRSGSPDGPVLQTTRVNNTGGWDTYADIAPAAVTNPGTTGSLYAVFKGTGSGGLFDLDLIRFDGPGVVDPGAAACKPATAEPGYRMLYDGTAASLSGWKQAGPGSFQQQADCSIRSVGGMGLLWFNEEWGAYSLKADWKVDGDDNSGVFVGFPDPGNDPWVAVNSGYEIQIDATDAPERTTGSVYNFQSADIAKRDAALKPPGQWNSYELLIRGQRITVVLNGTVINEFTSTDPNRDLTQGFVGLQNHGNGDDVSFRNVQIKELDVTPPAVTVSGVATGAVYGDAADLVVDFGAEDAGGVASVSAKLDGAAVADGALVPLYRMSLGFHELVVEATDTSGNRSSSVVRFAVTTSTRDIASLIDRFRATSRLSLPARKALVEQLTVVRQAEAAADDEKTVAELRKLAELAGNVSLVTDGEVRAVLTRDANWLADRIEGTVALADPGGSIRLV</sequence>
<evidence type="ECO:0000259" key="4">
    <source>
        <dbReference type="PROSITE" id="PS51175"/>
    </source>
</evidence>
<gene>
    <name evidence="5" type="ORF">EWH70_09110</name>
</gene>
<dbReference type="SUPFAM" id="SSF52317">
    <property type="entry name" value="Class I glutamine amidotransferase-like"/>
    <property type="match status" value="1"/>
</dbReference>
<accession>A0A4Q7JDK2</accession>
<dbReference type="PANTHER" id="PTHR40469:SF2">
    <property type="entry name" value="GALACTOSE-BINDING DOMAIN-LIKE SUPERFAMILY PROTEIN"/>
    <property type="match status" value="1"/>
</dbReference>
<dbReference type="SMART" id="SM00606">
    <property type="entry name" value="CBD_IV"/>
    <property type="match status" value="1"/>
</dbReference>
<dbReference type="CDD" id="cd00146">
    <property type="entry name" value="PKD"/>
    <property type="match status" value="1"/>
</dbReference>
<dbReference type="InterPro" id="IPR006584">
    <property type="entry name" value="Cellulose-bd_IV"/>
</dbReference>
<name>A0A4Q7JDK2_9PSEU</name>
<evidence type="ECO:0000259" key="3">
    <source>
        <dbReference type="PROSITE" id="PS50093"/>
    </source>
</evidence>
<dbReference type="CDD" id="cd04084">
    <property type="entry name" value="CBM6_xylanase-like"/>
    <property type="match status" value="1"/>
</dbReference>
<dbReference type="Pfam" id="PF22888">
    <property type="entry name" value="FIMAH"/>
    <property type="match status" value="1"/>
</dbReference>
<dbReference type="EMBL" id="SFCC01000004">
    <property type="protein sequence ID" value="RZQ64444.1"/>
    <property type="molecule type" value="Genomic_DNA"/>
</dbReference>
<dbReference type="Pfam" id="PF03422">
    <property type="entry name" value="CBM_6"/>
    <property type="match status" value="1"/>
</dbReference>
<dbReference type="Gene3D" id="2.60.120.560">
    <property type="entry name" value="Exo-inulinase, domain 1"/>
    <property type="match status" value="1"/>
</dbReference>
<organism evidence="5 6">
    <name type="scientific">Amycolatopsis suaedae</name>
    <dbReference type="NCBI Taxonomy" id="2510978"/>
    <lineage>
        <taxon>Bacteria</taxon>
        <taxon>Bacillati</taxon>
        <taxon>Actinomycetota</taxon>
        <taxon>Actinomycetes</taxon>
        <taxon>Pseudonocardiales</taxon>
        <taxon>Pseudonocardiaceae</taxon>
        <taxon>Amycolatopsis</taxon>
    </lineage>
</organism>
<dbReference type="SUPFAM" id="SSF49785">
    <property type="entry name" value="Galactose-binding domain-like"/>
    <property type="match status" value="1"/>
</dbReference>
<dbReference type="InterPro" id="IPR029010">
    <property type="entry name" value="ThuA-like"/>
</dbReference>
<dbReference type="InterPro" id="IPR022409">
    <property type="entry name" value="PKD/Chitinase_dom"/>
</dbReference>
<dbReference type="InterPro" id="IPR008979">
    <property type="entry name" value="Galactose-bd-like_sf"/>
</dbReference>
<dbReference type="InterPro" id="IPR013783">
    <property type="entry name" value="Ig-like_fold"/>
</dbReference>
<dbReference type="Gene3D" id="2.120.10.30">
    <property type="entry name" value="TolB, C-terminal domain"/>
    <property type="match status" value="1"/>
</dbReference>
<dbReference type="InterPro" id="IPR035986">
    <property type="entry name" value="PKD_dom_sf"/>
</dbReference>
<dbReference type="InterPro" id="IPR012938">
    <property type="entry name" value="Glc/Sorbosone_DH"/>
</dbReference>
<dbReference type="InterPro" id="IPR005084">
    <property type="entry name" value="CBM6"/>
</dbReference>
<dbReference type="InterPro" id="IPR010496">
    <property type="entry name" value="AL/BT2_dom"/>
</dbReference>
<comment type="caution">
    <text evidence="5">The sequence shown here is derived from an EMBL/GenBank/DDBJ whole genome shotgun (WGS) entry which is preliminary data.</text>
</comment>
<dbReference type="Gene3D" id="2.60.40.10">
    <property type="entry name" value="Immunoglobulins"/>
    <property type="match status" value="1"/>
</dbReference>
<dbReference type="InterPro" id="IPR054470">
    <property type="entry name" value="FIMAH_dom"/>
</dbReference>
<dbReference type="Pfam" id="PF18911">
    <property type="entry name" value="PKD_4"/>
    <property type="match status" value="1"/>
</dbReference>
<feature type="domain" description="CBM6" evidence="4">
    <location>
        <begin position="905"/>
        <end position="1032"/>
    </location>
</feature>
<dbReference type="GO" id="GO:0016787">
    <property type="term" value="F:hydrolase activity"/>
    <property type="evidence" value="ECO:0007669"/>
    <property type="project" value="InterPro"/>
</dbReference>
<dbReference type="InterPro" id="IPR029062">
    <property type="entry name" value="Class_I_gatase-like"/>
</dbReference>
<dbReference type="GO" id="GO:0005975">
    <property type="term" value="P:carbohydrate metabolic process"/>
    <property type="evidence" value="ECO:0007669"/>
    <property type="project" value="UniProtKB-ARBA"/>
</dbReference>
<reference evidence="5 6" key="1">
    <citation type="submission" date="2019-02" db="EMBL/GenBank/DDBJ databases">
        <title>Draft genome sequence of Amycolatopsis sp. 8-3EHSu isolated from roots of Suaeda maritima.</title>
        <authorList>
            <person name="Duangmal K."/>
            <person name="Chantavorakit T."/>
        </authorList>
    </citation>
    <scope>NUCLEOTIDE SEQUENCE [LARGE SCALE GENOMIC DNA]</scope>
    <source>
        <strain evidence="5 6">8-3EHSu</strain>
    </source>
</reference>
<dbReference type="SUPFAM" id="SSF50952">
    <property type="entry name" value="Soluble quinoprotein glucose dehydrogenase"/>
    <property type="match status" value="1"/>
</dbReference>
<dbReference type="Proteomes" id="UP000292003">
    <property type="component" value="Unassembled WGS sequence"/>
</dbReference>
<dbReference type="Pfam" id="PF06439">
    <property type="entry name" value="3keto-disac_hyd"/>
    <property type="match status" value="1"/>
</dbReference>
<evidence type="ECO:0000313" key="6">
    <source>
        <dbReference type="Proteomes" id="UP000292003"/>
    </source>
</evidence>
<dbReference type="GO" id="GO:0030246">
    <property type="term" value="F:carbohydrate binding"/>
    <property type="evidence" value="ECO:0007669"/>
    <property type="project" value="InterPro"/>
</dbReference>
<dbReference type="Gene3D" id="3.40.50.880">
    <property type="match status" value="1"/>
</dbReference>
<dbReference type="OrthoDB" id="8217716at2"/>
<feature type="region of interest" description="Disordered" evidence="2">
    <location>
        <begin position="421"/>
        <end position="446"/>
    </location>
</feature>
<evidence type="ECO:0000256" key="2">
    <source>
        <dbReference type="SAM" id="MobiDB-lite"/>
    </source>
</evidence>
<protein>
    <submittedName>
        <fullName evidence="5">DUF1080 domain-containing protein</fullName>
    </submittedName>
</protein>
<dbReference type="PROSITE" id="PS50093">
    <property type="entry name" value="PKD"/>
    <property type="match status" value="1"/>
</dbReference>
<dbReference type="Pfam" id="PF06283">
    <property type="entry name" value="ThuA"/>
    <property type="match status" value="1"/>
</dbReference>